<dbReference type="AlphaFoldDB" id="A0A5C8G1H6"/>
<keyword evidence="2 3" id="KW-0040">ANK repeat</keyword>
<dbReference type="PROSITE" id="PS50297">
    <property type="entry name" value="ANK_REP_REGION"/>
    <property type="match status" value="1"/>
</dbReference>
<feature type="transmembrane region" description="Helical" evidence="4">
    <location>
        <begin position="6"/>
        <end position="25"/>
    </location>
</feature>
<feature type="repeat" description="ANK" evidence="3">
    <location>
        <begin position="100"/>
        <end position="132"/>
    </location>
</feature>
<dbReference type="InterPro" id="IPR002110">
    <property type="entry name" value="Ankyrin_rpt"/>
</dbReference>
<dbReference type="PRINTS" id="PR01415">
    <property type="entry name" value="ANKYRIN"/>
</dbReference>
<keyword evidence="4" id="KW-1133">Transmembrane helix</keyword>
<keyword evidence="4" id="KW-0472">Membrane</keyword>
<dbReference type="SMART" id="SM00248">
    <property type="entry name" value="ANK"/>
    <property type="match status" value="3"/>
</dbReference>
<evidence type="ECO:0000313" key="6">
    <source>
        <dbReference type="Proteomes" id="UP000325013"/>
    </source>
</evidence>
<protein>
    <submittedName>
        <fullName evidence="5">Ankyrin repeat domain-containing protein</fullName>
    </submittedName>
</protein>
<proteinExistence type="predicted"/>
<dbReference type="Proteomes" id="UP000325013">
    <property type="component" value="Unassembled WGS sequence"/>
</dbReference>
<dbReference type="EMBL" id="SAYJ01000018">
    <property type="protein sequence ID" value="TXJ55830.1"/>
    <property type="molecule type" value="Genomic_DNA"/>
</dbReference>
<dbReference type="PANTHER" id="PTHR24126">
    <property type="entry name" value="ANKYRIN REPEAT, PH AND SEC7 DOMAIN CONTAINING PROTEIN SECG-RELATED"/>
    <property type="match status" value="1"/>
</dbReference>
<dbReference type="Pfam" id="PF12796">
    <property type="entry name" value="Ank_2"/>
    <property type="match status" value="1"/>
</dbReference>
<accession>A0A5C8G1H6</accession>
<organism evidence="5 6">
    <name type="scientific">Brachyspira aalborgi</name>
    <dbReference type="NCBI Taxonomy" id="29522"/>
    <lineage>
        <taxon>Bacteria</taxon>
        <taxon>Pseudomonadati</taxon>
        <taxon>Spirochaetota</taxon>
        <taxon>Spirochaetia</taxon>
        <taxon>Brachyspirales</taxon>
        <taxon>Brachyspiraceae</taxon>
        <taxon>Brachyspira</taxon>
    </lineage>
</organism>
<evidence type="ECO:0000256" key="3">
    <source>
        <dbReference type="PROSITE-ProRule" id="PRU00023"/>
    </source>
</evidence>
<keyword evidence="1" id="KW-0677">Repeat</keyword>
<reference evidence="5 6" key="1">
    <citation type="journal article" date="1992" name="Lakartidningen">
        <title>[Penicillin V and not amoxicillin is the first choice preparation in acute otitis].</title>
        <authorList>
            <person name="Kamme C."/>
            <person name="Lundgren K."/>
            <person name="Prellner K."/>
        </authorList>
    </citation>
    <scope>NUCLEOTIDE SEQUENCE [LARGE SCALE GENOMIC DNA]</scope>
    <source>
        <strain evidence="5 6">PC2777IV</strain>
    </source>
</reference>
<dbReference type="PANTHER" id="PTHR24126:SF14">
    <property type="entry name" value="ANK_REP_REGION DOMAIN-CONTAINING PROTEIN"/>
    <property type="match status" value="1"/>
</dbReference>
<comment type="caution">
    <text evidence="5">The sequence shown here is derived from an EMBL/GenBank/DDBJ whole genome shotgun (WGS) entry which is preliminary data.</text>
</comment>
<evidence type="ECO:0000256" key="1">
    <source>
        <dbReference type="ARBA" id="ARBA00022737"/>
    </source>
</evidence>
<dbReference type="SUPFAM" id="SSF48403">
    <property type="entry name" value="Ankyrin repeat"/>
    <property type="match status" value="1"/>
</dbReference>
<evidence type="ECO:0000313" key="5">
    <source>
        <dbReference type="EMBL" id="TXJ55830.1"/>
    </source>
</evidence>
<evidence type="ECO:0000256" key="4">
    <source>
        <dbReference type="SAM" id="Phobius"/>
    </source>
</evidence>
<dbReference type="Gene3D" id="1.25.40.20">
    <property type="entry name" value="Ankyrin repeat-containing domain"/>
    <property type="match status" value="1"/>
</dbReference>
<dbReference type="Pfam" id="PF00023">
    <property type="entry name" value="Ank"/>
    <property type="match status" value="1"/>
</dbReference>
<keyword evidence="4" id="KW-0812">Transmembrane</keyword>
<sequence>MESYTKLKIIIFLSILILIFLILKLKDLLTPKEKRFLKAAEDGDFKKIKSIIDKEVNIKSLIETKDKENNTALILASKFGYIEVVKILIENGANINAKNNDNSTALIEASSFYYETVKILIENGADINAKDNGGTTALMNASTEDDYINYEICKTLIENGANVNDKDLQGANALIYGSTFYRKQSGY</sequence>
<name>A0A5C8G1H6_9SPIR</name>
<gene>
    <name evidence="5" type="ORF">EPJ67_09720</name>
</gene>
<feature type="repeat" description="ANK" evidence="3">
    <location>
        <begin position="68"/>
        <end position="100"/>
    </location>
</feature>
<feature type="repeat" description="ANK" evidence="3">
    <location>
        <begin position="133"/>
        <end position="168"/>
    </location>
</feature>
<evidence type="ECO:0000256" key="2">
    <source>
        <dbReference type="ARBA" id="ARBA00023043"/>
    </source>
</evidence>
<dbReference type="RefSeq" id="WP_147529402.1">
    <property type="nucleotide sequence ID" value="NZ_SAYJ01000018.1"/>
</dbReference>
<dbReference type="InterPro" id="IPR036770">
    <property type="entry name" value="Ankyrin_rpt-contain_sf"/>
</dbReference>
<dbReference type="PROSITE" id="PS50088">
    <property type="entry name" value="ANK_REPEAT"/>
    <property type="match status" value="3"/>
</dbReference>
<dbReference type="OrthoDB" id="928522at2"/>